<organism evidence="3 4">
    <name type="scientific">Vitis vinifera</name>
    <name type="common">Grape</name>
    <dbReference type="NCBI Taxonomy" id="29760"/>
    <lineage>
        <taxon>Eukaryota</taxon>
        <taxon>Viridiplantae</taxon>
        <taxon>Streptophyta</taxon>
        <taxon>Embryophyta</taxon>
        <taxon>Tracheophyta</taxon>
        <taxon>Spermatophyta</taxon>
        <taxon>Magnoliopsida</taxon>
        <taxon>eudicotyledons</taxon>
        <taxon>Gunneridae</taxon>
        <taxon>Pentapetalae</taxon>
        <taxon>rosids</taxon>
        <taxon>Vitales</taxon>
        <taxon>Vitaceae</taxon>
        <taxon>Viteae</taxon>
        <taxon>Vitis</taxon>
    </lineage>
</organism>
<dbReference type="GO" id="GO:0008194">
    <property type="term" value="F:UDP-glycosyltransferase activity"/>
    <property type="evidence" value="ECO:0007669"/>
    <property type="project" value="InterPro"/>
</dbReference>
<dbReference type="InterPro" id="IPR002213">
    <property type="entry name" value="UDP_glucos_trans"/>
</dbReference>
<dbReference type="EMBL" id="QGNW01001374">
    <property type="protein sequence ID" value="RVW43602.1"/>
    <property type="molecule type" value="Genomic_DNA"/>
</dbReference>
<evidence type="ECO:0000256" key="2">
    <source>
        <dbReference type="ARBA" id="ARBA00022679"/>
    </source>
</evidence>
<accession>A0A438E7I0</accession>
<dbReference type="PANTHER" id="PTHR11926:SF1555">
    <property type="entry name" value="UDP-GLYCOSYLTRANSFERASE 83A1-LIKE"/>
    <property type="match status" value="1"/>
</dbReference>
<dbReference type="FunFam" id="3.40.50.2000:FF:000056">
    <property type="entry name" value="Glycosyltransferase"/>
    <property type="match status" value="1"/>
</dbReference>
<name>A0A438E7I0_VITVI</name>
<reference evidence="3 4" key="1">
    <citation type="journal article" date="2018" name="PLoS Genet.">
        <title>Population sequencing reveals clonal diversity and ancestral inbreeding in the grapevine cultivar Chardonnay.</title>
        <authorList>
            <person name="Roach M.J."/>
            <person name="Johnson D.L."/>
            <person name="Bohlmann J."/>
            <person name="van Vuuren H.J."/>
            <person name="Jones S.J."/>
            <person name="Pretorius I.S."/>
            <person name="Schmidt S.A."/>
            <person name="Borneman A.R."/>
        </authorList>
    </citation>
    <scope>NUCLEOTIDE SEQUENCE [LARGE SCALE GENOMIC DNA]</scope>
    <source>
        <strain evidence="4">cv. Chardonnay</strain>
        <tissue evidence="3">Leaf</tissue>
    </source>
</reference>
<proteinExistence type="inferred from homology"/>
<dbReference type="AlphaFoldDB" id="A0A438E7I0"/>
<dbReference type="FunFam" id="3.40.50.2000:FF:000108">
    <property type="entry name" value="UDP-glycosyltransferase 83A1"/>
    <property type="match status" value="1"/>
</dbReference>
<sequence>MSNPHVLVVPFPGQGYVLPLTELSLCLAKHGFRITFVNIEINHKMIMNEWKQEDNIGDRLRLVWIPDGLEFDEDRKNPDKFSEAIWGIMARKLEELIEESNGADDEKITCVVADQGMGSALEIAAKMGIHRASFCPMAATKMALLLSIPKLINDGIISNDGTLAKNQMIRVSPTIPAIDPQNFTWIRMLICNTAYDLKLATFALAPDIIPIGPLLSSNRLGNSAGNFWPEDPTCLKWLDQQPPCSVIYVAFGCLTIFNKQQFQELALGLELSNRPFLWIVRSYSTDSRNDVYPEGFLEREGTRGKIVGWAPQQKVLSHPSVACFFSHCSWNSTMESNVGLRFNPDQNGIIKRELRLSKYLVTRVLGQEL</sequence>
<evidence type="ECO:0000313" key="3">
    <source>
        <dbReference type="EMBL" id="RVW43602.1"/>
    </source>
</evidence>
<comment type="caution">
    <text evidence="3">The sequence shown here is derived from an EMBL/GenBank/DDBJ whole genome shotgun (WGS) entry which is preliminary data.</text>
</comment>
<dbReference type="Gene3D" id="3.40.50.2000">
    <property type="entry name" value="Glycogen Phosphorylase B"/>
    <property type="match status" value="2"/>
</dbReference>
<evidence type="ECO:0000256" key="1">
    <source>
        <dbReference type="ARBA" id="ARBA00009995"/>
    </source>
</evidence>
<comment type="similarity">
    <text evidence="1">Belongs to the UDP-glycosyltransferase family.</text>
</comment>
<evidence type="ECO:0000313" key="4">
    <source>
        <dbReference type="Proteomes" id="UP000288805"/>
    </source>
</evidence>
<dbReference type="PANTHER" id="PTHR11926">
    <property type="entry name" value="GLUCOSYL/GLUCURONOSYL TRANSFERASES"/>
    <property type="match status" value="1"/>
</dbReference>
<dbReference type="Pfam" id="PF00201">
    <property type="entry name" value="UDPGT"/>
    <property type="match status" value="1"/>
</dbReference>
<dbReference type="SUPFAM" id="SSF53756">
    <property type="entry name" value="UDP-Glycosyltransferase/glycogen phosphorylase"/>
    <property type="match status" value="1"/>
</dbReference>
<gene>
    <name evidence="3" type="primary">UGT83A1_16</name>
    <name evidence="3" type="ORF">CK203_097554</name>
</gene>
<keyword evidence="2 3" id="KW-0808">Transferase</keyword>
<dbReference type="Proteomes" id="UP000288805">
    <property type="component" value="Unassembled WGS sequence"/>
</dbReference>
<protein>
    <submittedName>
        <fullName evidence="3">UDP-glycosyltransferase 83A1</fullName>
    </submittedName>
</protein>
<dbReference type="CDD" id="cd03784">
    <property type="entry name" value="GT1_Gtf-like"/>
    <property type="match status" value="1"/>
</dbReference>